<keyword evidence="3" id="KW-1185">Reference proteome</keyword>
<dbReference type="AlphaFoldDB" id="A0A9E7FP70"/>
<evidence type="ECO:0000313" key="2">
    <source>
        <dbReference type="EMBL" id="URD97806.1"/>
    </source>
</evidence>
<dbReference type="EMBL" id="CP097506">
    <property type="protein sequence ID" value="URD97806.1"/>
    <property type="molecule type" value="Genomic_DNA"/>
</dbReference>
<evidence type="ECO:0008006" key="4">
    <source>
        <dbReference type="Google" id="ProtNLM"/>
    </source>
</evidence>
<organism evidence="2 3">
    <name type="scientific">Musa troglodytarum</name>
    <name type="common">fe'i banana</name>
    <dbReference type="NCBI Taxonomy" id="320322"/>
    <lineage>
        <taxon>Eukaryota</taxon>
        <taxon>Viridiplantae</taxon>
        <taxon>Streptophyta</taxon>
        <taxon>Embryophyta</taxon>
        <taxon>Tracheophyta</taxon>
        <taxon>Spermatophyta</taxon>
        <taxon>Magnoliopsida</taxon>
        <taxon>Liliopsida</taxon>
        <taxon>Zingiberales</taxon>
        <taxon>Musaceae</taxon>
        <taxon>Musa</taxon>
    </lineage>
</organism>
<protein>
    <recommendedName>
        <fullName evidence="4">Secreted protein</fullName>
    </recommendedName>
</protein>
<keyword evidence="1" id="KW-0732">Signal</keyword>
<sequence length="140" mass="15446">MDMMALFVVFHSFLELHSSFGTERIHLNCSSTKLWEITVSSRRATQSLLKSRSCGKDECDVCCTIPNDGRGFHLHEEEEAHHRFHMAPLRPLRKALGGSKPRLCSANGELNQMGGAGAGGPSWGSSLRVVTELQLEVHAD</sequence>
<name>A0A9E7FP70_9LILI</name>
<feature type="signal peptide" evidence="1">
    <location>
        <begin position="1"/>
        <end position="21"/>
    </location>
</feature>
<accession>A0A9E7FP70</accession>
<gene>
    <name evidence="2" type="ORF">MUK42_30570</name>
</gene>
<feature type="chain" id="PRO_5039703558" description="Secreted protein" evidence="1">
    <location>
        <begin position="22"/>
        <end position="140"/>
    </location>
</feature>
<reference evidence="2" key="1">
    <citation type="submission" date="2022-05" db="EMBL/GenBank/DDBJ databases">
        <title>The Musa troglodytarum L. genome provides insights into the mechanism of non-climacteric behaviour and enrichment of carotenoids.</title>
        <authorList>
            <person name="Wang J."/>
        </authorList>
    </citation>
    <scope>NUCLEOTIDE SEQUENCE</scope>
    <source>
        <tissue evidence="2">Leaf</tissue>
    </source>
</reference>
<evidence type="ECO:0000256" key="1">
    <source>
        <dbReference type="SAM" id="SignalP"/>
    </source>
</evidence>
<dbReference type="Proteomes" id="UP001055439">
    <property type="component" value="Chromosome 4"/>
</dbReference>
<evidence type="ECO:0000313" key="3">
    <source>
        <dbReference type="Proteomes" id="UP001055439"/>
    </source>
</evidence>
<proteinExistence type="predicted"/>